<sequence length="250" mass="28607">MTGVTNHTERIVSLWTGSWIVLWAVGIIAWGLMFWAIIVYRRRKGDAEIPPQLRYNMPIETLFTIVPFILVLGFFALTARDMGEIEKPVASDYRIEVIGKQWSWDFNYTDNNVFDSGIQYQEDGTEAELPTLYLPVNKKVQIDLISRDVIHSFWVIDFLYKKDVFPGRVNKMYMTPQVIGEYKGKCAELCGEFHSMMLFNVKVVSQAEYDAHVSDLAEQGFTGQLTADPNDPNNLNRNNNLPGDNPKIKG</sequence>
<keyword evidence="10 14" id="KW-1133">Transmembrane helix</keyword>
<accession>A0A6J6NVQ5</accession>
<evidence type="ECO:0000256" key="14">
    <source>
        <dbReference type="SAM" id="Phobius"/>
    </source>
</evidence>
<dbReference type="InterPro" id="IPR045187">
    <property type="entry name" value="CcO_II"/>
</dbReference>
<proteinExistence type="inferred from homology"/>
<dbReference type="GO" id="GO:0004129">
    <property type="term" value="F:cytochrome-c oxidase activity"/>
    <property type="evidence" value="ECO:0007669"/>
    <property type="project" value="UniProtKB-EC"/>
</dbReference>
<dbReference type="PROSITE" id="PS00078">
    <property type="entry name" value="COX2"/>
    <property type="match status" value="1"/>
</dbReference>
<feature type="transmembrane region" description="Helical" evidence="14">
    <location>
        <begin position="20"/>
        <end position="40"/>
    </location>
</feature>
<keyword evidence="7" id="KW-0479">Metal-binding</keyword>
<keyword evidence="4" id="KW-0813">Transport</keyword>
<gene>
    <name evidence="16" type="ORF">UFOPK2373_00790</name>
</gene>
<evidence type="ECO:0000256" key="4">
    <source>
        <dbReference type="ARBA" id="ARBA00022448"/>
    </source>
</evidence>
<dbReference type="PANTHER" id="PTHR22888:SF9">
    <property type="entry name" value="CYTOCHROME C OXIDASE SUBUNIT 2"/>
    <property type="match status" value="1"/>
</dbReference>
<keyword evidence="11" id="KW-0186">Copper</keyword>
<dbReference type="PANTHER" id="PTHR22888">
    <property type="entry name" value="CYTOCHROME C OXIDASE, SUBUNIT II"/>
    <property type="match status" value="1"/>
</dbReference>
<dbReference type="InterPro" id="IPR002429">
    <property type="entry name" value="CcO_II-like_C"/>
</dbReference>
<dbReference type="AlphaFoldDB" id="A0A6J6NVQ5"/>
<dbReference type="InterPro" id="IPR014222">
    <property type="entry name" value="Cyt_c_oxidase_su2"/>
</dbReference>
<dbReference type="GO" id="GO:0042773">
    <property type="term" value="P:ATP synthesis coupled electron transport"/>
    <property type="evidence" value="ECO:0007669"/>
    <property type="project" value="TreeGrafter"/>
</dbReference>
<dbReference type="PROSITE" id="PS50857">
    <property type="entry name" value="COX2_CUA"/>
    <property type="match status" value="1"/>
</dbReference>
<dbReference type="Pfam" id="PF00116">
    <property type="entry name" value="COX2"/>
    <property type="match status" value="1"/>
</dbReference>
<reference evidence="16" key="1">
    <citation type="submission" date="2020-05" db="EMBL/GenBank/DDBJ databases">
        <authorList>
            <person name="Chiriac C."/>
            <person name="Salcher M."/>
            <person name="Ghai R."/>
            <person name="Kavagutti S V."/>
        </authorList>
    </citation>
    <scope>NUCLEOTIDE SEQUENCE</scope>
</reference>
<dbReference type="SUPFAM" id="SSF81464">
    <property type="entry name" value="Cytochrome c oxidase subunit II-like, transmembrane region"/>
    <property type="match status" value="1"/>
</dbReference>
<evidence type="ECO:0000256" key="5">
    <source>
        <dbReference type="ARBA" id="ARBA00022660"/>
    </source>
</evidence>
<evidence type="ECO:0000256" key="11">
    <source>
        <dbReference type="ARBA" id="ARBA00023008"/>
    </source>
</evidence>
<dbReference type="InterPro" id="IPR001505">
    <property type="entry name" value="Copper_CuA"/>
</dbReference>
<comment type="subcellular location">
    <subcellularLocation>
        <location evidence="1">Membrane</location>
        <topology evidence="1">Multi-pass membrane protein</topology>
    </subcellularLocation>
</comment>
<evidence type="ECO:0000259" key="15">
    <source>
        <dbReference type="PROSITE" id="PS50857"/>
    </source>
</evidence>
<feature type="region of interest" description="Disordered" evidence="13">
    <location>
        <begin position="222"/>
        <end position="250"/>
    </location>
</feature>
<evidence type="ECO:0000256" key="1">
    <source>
        <dbReference type="ARBA" id="ARBA00004141"/>
    </source>
</evidence>
<keyword evidence="5" id="KW-0679">Respiratory chain</keyword>
<dbReference type="Gene3D" id="1.10.287.90">
    <property type="match status" value="1"/>
</dbReference>
<feature type="transmembrane region" description="Helical" evidence="14">
    <location>
        <begin position="61"/>
        <end position="79"/>
    </location>
</feature>
<evidence type="ECO:0000256" key="2">
    <source>
        <dbReference type="ARBA" id="ARBA00007866"/>
    </source>
</evidence>
<dbReference type="GO" id="GO:0016020">
    <property type="term" value="C:membrane"/>
    <property type="evidence" value="ECO:0007669"/>
    <property type="project" value="UniProtKB-SubCell"/>
</dbReference>
<evidence type="ECO:0000256" key="6">
    <source>
        <dbReference type="ARBA" id="ARBA00022692"/>
    </source>
</evidence>
<dbReference type="GO" id="GO:0016491">
    <property type="term" value="F:oxidoreductase activity"/>
    <property type="evidence" value="ECO:0007669"/>
    <property type="project" value="InterPro"/>
</dbReference>
<dbReference type="SUPFAM" id="SSF49503">
    <property type="entry name" value="Cupredoxins"/>
    <property type="match status" value="1"/>
</dbReference>
<evidence type="ECO:0000256" key="9">
    <source>
        <dbReference type="ARBA" id="ARBA00022982"/>
    </source>
</evidence>
<comment type="similarity">
    <text evidence="2">Belongs to the cytochrome c oxidase subunit 2 family.</text>
</comment>
<dbReference type="EMBL" id="CAEZXL010000134">
    <property type="protein sequence ID" value="CAB4690901.1"/>
    <property type="molecule type" value="Genomic_DNA"/>
</dbReference>
<name>A0A6J6NVQ5_9ZZZZ</name>
<dbReference type="Gene3D" id="2.60.40.420">
    <property type="entry name" value="Cupredoxins - blue copper proteins"/>
    <property type="match status" value="1"/>
</dbReference>
<dbReference type="CDD" id="cd13919">
    <property type="entry name" value="CuRO_HCO_II_like_5"/>
    <property type="match status" value="1"/>
</dbReference>
<feature type="compositionally biased region" description="Low complexity" evidence="13">
    <location>
        <begin position="228"/>
        <end position="250"/>
    </location>
</feature>
<evidence type="ECO:0000256" key="3">
    <source>
        <dbReference type="ARBA" id="ARBA00012949"/>
    </source>
</evidence>
<dbReference type="InterPro" id="IPR008972">
    <property type="entry name" value="Cupredoxin"/>
</dbReference>
<feature type="domain" description="Cytochrome oxidase subunit II copper A binding" evidence="15">
    <location>
        <begin position="90"/>
        <end position="215"/>
    </location>
</feature>
<evidence type="ECO:0000256" key="10">
    <source>
        <dbReference type="ARBA" id="ARBA00022989"/>
    </source>
</evidence>
<keyword evidence="6 14" id="KW-0812">Transmembrane</keyword>
<evidence type="ECO:0000256" key="7">
    <source>
        <dbReference type="ARBA" id="ARBA00022723"/>
    </source>
</evidence>
<evidence type="ECO:0000313" key="16">
    <source>
        <dbReference type="EMBL" id="CAB4690901.1"/>
    </source>
</evidence>
<keyword evidence="9" id="KW-0249">Electron transport</keyword>
<organism evidence="16">
    <name type="scientific">freshwater metagenome</name>
    <dbReference type="NCBI Taxonomy" id="449393"/>
    <lineage>
        <taxon>unclassified sequences</taxon>
        <taxon>metagenomes</taxon>
        <taxon>ecological metagenomes</taxon>
    </lineage>
</organism>
<dbReference type="NCBIfam" id="TIGR02866">
    <property type="entry name" value="CoxB"/>
    <property type="match status" value="1"/>
</dbReference>
<keyword evidence="8" id="KW-1278">Translocase</keyword>
<evidence type="ECO:0000256" key="12">
    <source>
        <dbReference type="ARBA" id="ARBA00023136"/>
    </source>
</evidence>
<protein>
    <recommendedName>
        <fullName evidence="3">cytochrome-c oxidase</fullName>
        <ecNumber evidence="3">7.1.1.9</ecNumber>
    </recommendedName>
</protein>
<dbReference type="GO" id="GO:0005507">
    <property type="term" value="F:copper ion binding"/>
    <property type="evidence" value="ECO:0007669"/>
    <property type="project" value="InterPro"/>
</dbReference>
<evidence type="ECO:0000256" key="13">
    <source>
        <dbReference type="SAM" id="MobiDB-lite"/>
    </source>
</evidence>
<dbReference type="EC" id="7.1.1.9" evidence="3"/>
<evidence type="ECO:0000256" key="8">
    <source>
        <dbReference type="ARBA" id="ARBA00022967"/>
    </source>
</evidence>
<dbReference type="PRINTS" id="PR01166">
    <property type="entry name" value="CYCOXIDASEII"/>
</dbReference>
<dbReference type="InterPro" id="IPR036257">
    <property type="entry name" value="Cyt_c_oxidase_su2_TM_sf"/>
</dbReference>
<keyword evidence="12 14" id="KW-0472">Membrane</keyword>